<dbReference type="PIR" id="B97040">
    <property type="entry name" value="B97040"/>
</dbReference>
<dbReference type="KEGG" id="cac:CA_C1136"/>
<dbReference type="eggNOG" id="ENOG5031NIA">
    <property type="taxonomic scope" value="Bacteria"/>
</dbReference>
<dbReference type="HOGENOM" id="CLU_512592_0_0_9"/>
<accession>Q97JY6</accession>
<dbReference type="EMBL" id="AE001437">
    <property type="protein sequence ID" value="AAK79109.1"/>
    <property type="molecule type" value="Genomic_DNA"/>
</dbReference>
<sequence length="531" mass="61757">MNINGLEIDDKFAQHKDEDDFIYKLRLNSAKLDKEIDVDWEDIVEFLDLSISGTHLRKLSYGWREVLEYFQLKGEDGWSQFKKFLLDLPDKNRQFKEFKGEENVSSNSKTLETLCGYSSCLSNPEDKIQVFDNGTKLTFNDGKREVKISKDKVKKIKELYCDDNPLNINEVCRKLNIPRRDFNMVKTGLNIVHNDVPYLDQDITDNNIDSLVDTTLERRKEKYFIKLQQQEIRKMKQELGYYRREDYIFNNVVKRLNSIVITPNKYNAKIKKIGKHREALIDLMDLHLGIKINNYWNKYSVDEAKKRAEFLTRQVIQRCAEAGANVLHLSCLGDFISGLIHQSLHLQQEIDVAQQVEVVAEILEKMIAEFADSNVFDKVVVASVVGNHGRMIPQKDSSIDRENFEYLIYWGIKKGLKNLKNVIFEDNFYDDGIIVKEICGVTIFECHGHNGQVNRIAGDLSMMIKKPDEIHLGHFHQNKSFENICVEIFIGRSFSGTDEYAKDKNLFSKAGQRLFLYEDGKRLSIQDIVFN</sequence>
<gene>
    <name evidence="1" type="ordered locus">CA_C1136</name>
</gene>
<proteinExistence type="predicted"/>
<protein>
    <submittedName>
        <fullName evidence="1">Phage related protein, YonJ B.subtilis homolog</fullName>
    </submittedName>
</protein>
<name>Q97JY6_CLOAB</name>
<evidence type="ECO:0000313" key="1">
    <source>
        <dbReference type="EMBL" id="AAK79109.1"/>
    </source>
</evidence>
<dbReference type="OrthoDB" id="1758285at2"/>
<dbReference type="AlphaFoldDB" id="Q97JY6"/>
<dbReference type="PATRIC" id="fig|272562.8.peg.1343"/>
<evidence type="ECO:0000313" key="2">
    <source>
        <dbReference type="Proteomes" id="UP000000814"/>
    </source>
</evidence>
<organism evidence="1 2">
    <name type="scientific">Clostridium acetobutylicum (strain ATCC 824 / DSM 792 / JCM 1419 / IAM 19013 / LMG 5710 / NBRC 13948 / NRRL B-527 / VKM B-1787 / 2291 / W)</name>
    <dbReference type="NCBI Taxonomy" id="272562"/>
    <lineage>
        <taxon>Bacteria</taxon>
        <taxon>Bacillati</taxon>
        <taxon>Bacillota</taxon>
        <taxon>Clostridia</taxon>
        <taxon>Eubacteriales</taxon>
        <taxon>Clostridiaceae</taxon>
        <taxon>Clostridium</taxon>
    </lineage>
</organism>
<dbReference type="Proteomes" id="UP000000814">
    <property type="component" value="Chromosome"/>
</dbReference>
<dbReference type="STRING" id="272562.CA_C1136"/>
<reference evidence="1 2" key="1">
    <citation type="journal article" date="2001" name="J. Bacteriol.">
        <title>Genome sequence and comparative analysis of the solvent-producing bacterium Clostridium acetobutylicum.</title>
        <authorList>
            <person name="Nolling J."/>
            <person name="Breton G."/>
            <person name="Omelchenko M.V."/>
            <person name="Makarova K.S."/>
            <person name="Zeng Q."/>
            <person name="Gibson R."/>
            <person name="Lee H.M."/>
            <person name="Dubois J."/>
            <person name="Qiu D."/>
            <person name="Hitti J."/>
            <person name="Wolf Y.I."/>
            <person name="Tatusov R.L."/>
            <person name="Sabathe F."/>
            <person name="Doucette-Stamm L."/>
            <person name="Soucaille P."/>
            <person name="Daly M.J."/>
            <person name="Bennett G.N."/>
            <person name="Koonin E.V."/>
            <person name="Smith D.R."/>
        </authorList>
    </citation>
    <scope>NUCLEOTIDE SEQUENCE [LARGE SCALE GENOMIC DNA]</scope>
    <source>
        <strain evidence="2">ATCC 824 / DSM 792 / JCM 1419 / LMG 5710 / VKM B-1787</strain>
    </source>
</reference>
<keyword evidence="2" id="KW-1185">Reference proteome</keyword>